<reference evidence="1 2" key="1">
    <citation type="submission" date="2021-06" db="EMBL/GenBank/DDBJ databases">
        <title>Caerostris extrusa draft genome.</title>
        <authorList>
            <person name="Kono N."/>
            <person name="Arakawa K."/>
        </authorList>
    </citation>
    <scope>NUCLEOTIDE SEQUENCE [LARGE SCALE GENOMIC DNA]</scope>
</reference>
<organism evidence="1 2">
    <name type="scientific">Caerostris extrusa</name>
    <name type="common">Bark spider</name>
    <name type="synonym">Caerostris bankana</name>
    <dbReference type="NCBI Taxonomy" id="172846"/>
    <lineage>
        <taxon>Eukaryota</taxon>
        <taxon>Metazoa</taxon>
        <taxon>Ecdysozoa</taxon>
        <taxon>Arthropoda</taxon>
        <taxon>Chelicerata</taxon>
        <taxon>Arachnida</taxon>
        <taxon>Araneae</taxon>
        <taxon>Araneomorphae</taxon>
        <taxon>Entelegynae</taxon>
        <taxon>Araneoidea</taxon>
        <taxon>Araneidae</taxon>
        <taxon>Caerostris</taxon>
    </lineage>
</organism>
<dbReference type="EMBL" id="BPLR01013780">
    <property type="protein sequence ID" value="GIY63730.1"/>
    <property type="molecule type" value="Genomic_DNA"/>
</dbReference>
<gene>
    <name evidence="1" type="ORF">CEXT_685031</name>
</gene>
<accession>A0AAV4V0H5</accession>
<keyword evidence="2" id="KW-1185">Reference proteome</keyword>
<evidence type="ECO:0000313" key="1">
    <source>
        <dbReference type="EMBL" id="GIY63730.1"/>
    </source>
</evidence>
<proteinExistence type="predicted"/>
<sequence>MLFCCTIEESGFFVVMEKTAVLRYSDDANDPTAFWHLLCLSMNANDLQKQNICSPFNQGRAFLDKVANSRTLWRRM</sequence>
<dbReference type="Proteomes" id="UP001054945">
    <property type="component" value="Unassembled WGS sequence"/>
</dbReference>
<evidence type="ECO:0000313" key="2">
    <source>
        <dbReference type="Proteomes" id="UP001054945"/>
    </source>
</evidence>
<dbReference type="AlphaFoldDB" id="A0AAV4V0H5"/>
<comment type="caution">
    <text evidence="1">The sequence shown here is derived from an EMBL/GenBank/DDBJ whole genome shotgun (WGS) entry which is preliminary data.</text>
</comment>
<name>A0AAV4V0H5_CAEEX</name>
<protein>
    <submittedName>
        <fullName evidence="1">Uncharacterized protein</fullName>
    </submittedName>
</protein>